<name>A0A3Q7FD54_SOLLC</name>
<accession>A0A3Q7FD54</accession>
<dbReference type="STRING" id="4081.A0A3Q7FD54"/>
<protein>
    <submittedName>
        <fullName evidence="1">Uncharacterized protein</fullName>
    </submittedName>
</protein>
<evidence type="ECO:0000313" key="2">
    <source>
        <dbReference type="Proteomes" id="UP000004994"/>
    </source>
</evidence>
<dbReference type="Proteomes" id="UP000004994">
    <property type="component" value="Chromosome 2"/>
</dbReference>
<organism evidence="1">
    <name type="scientific">Solanum lycopersicum</name>
    <name type="common">Tomato</name>
    <name type="synonym">Lycopersicon esculentum</name>
    <dbReference type="NCBI Taxonomy" id="4081"/>
    <lineage>
        <taxon>Eukaryota</taxon>
        <taxon>Viridiplantae</taxon>
        <taxon>Streptophyta</taxon>
        <taxon>Embryophyta</taxon>
        <taxon>Tracheophyta</taxon>
        <taxon>Spermatophyta</taxon>
        <taxon>Magnoliopsida</taxon>
        <taxon>eudicotyledons</taxon>
        <taxon>Gunneridae</taxon>
        <taxon>Pentapetalae</taxon>
        <taxon>asterids</taxon>
        <taxon>lamiids</taxon>
        <taxon>Solanales</taxon>
        <taxon>Solanaceae</taxon>
        <taxon>Solanoideae</taxon>
        <taxon>Solaneae</taxon>
        <taxon>Solanum</taxon>
        <taxon>Solanum subgen. Lycopersicon</taxon>
    </lineage>
</organism>
<reference evidence="1" key="1">
    <citation type="journal article" date="2012" name="Nature">
        <title>The tomato genome sequence provides insights into fleshy fruit evolution.</title>
        <authorList>
            <consortium name="Tomato Genome Consortium"/>
        </authorList>
    </citation>
    <scope>NUCLEOTIDE SEQUENCE [LARGE SCALE GENOMIC DNA]</scope>
    <source>
        <strain evidence="1">cv. Heinz 1706</strain>
    </source>
</reference>
<dbReference type="InParanoid" id="A0A3Q7FD54"/>
<dbReference type="EnsemblPlants" id="Solyc02g092280.1.1">
    <property type="protein sequence ID" value="Solyc02g092280.1.1.1"/>
    <property type="gene ID" value="Solyc02g092280.1"/>
</dbReference>
<dbReference type="AlphaFoldDB" id="A0A3Q7FD54"/>
<dbReference type="PaxDb" id="4081-Solyc02g092280.1.1"/>
<sequence length="111" mass="12907">MRLIVFLESLQYYGPGGGRIRQRKCNTIEEFAPPRKILESKSTTTTLYGPFSFSSLPGKGDQRKIACFSPRRKTTYVVVDLPTRMLPWSKSPFTSSNRQNRLLLFLLFFWH</sequence>
<keyword evidence="2" id="KW-1185">Reference proteome</keyword>
<evidence type="ECO:0000313" key="1">
    <source>
        <dbReference type="EnsemblPlants" id="Solyc02g092280.1.1.1"/>
    </source>
</evidence>
<reference evidence="1" key="2">
    <citation type="submission" date="2019-01" db="UniProtKB">
        <authorList>
            <consortium name="EnsemblPlants"/>
        </authorList>
    </citation>
    <scope>IDENTIFICATION</scope>
    <source>
        <strain evidence="1">cv. Heinz 1706</strain>
    </source>
</reference>
<dbReference type="Gramene" id="Solyc02g092280.1.1">
    <property type="protein sequence ID" value="Solyc02g092280.1.1.1"/>
    <property type="gene ID" value="Solyc02g092280.1"/>
</dbReference>
<proteinExistence type="predicted"/>